<dbReference type="GeneID" id="19202805"/>
<evidence type="ECO:0000259" key="3">
    <source>
        <dbReference type="Pfam" id="PF17168"/>
    </source>
</evidence>
<dbReference type="OMA" id="NDISAEW"/>
<dbReference type="Pfam" id="PF16335">
    <property type="entry name" value="GtaA_6_Hairpin"/>
    <property type="match status" value="2"/>
</dbReference>
<protein>
    <submittedName>
        <fullName evidence="4">DUF1793-domain-containing protein</fullName>
    </submittedName>
</protein>
<dbReference type="Proteomes" id="UP000053558">
    <property type="component" value="Unassembled WGS sequence"/>
</dbReference>
<evidence type="ECO:0000256" key="1">
    <source>
        <dbReference type="SAM" id="SignalP"/>
    </source>
</evidence>
<accession>A0A5M3MYD5</accession>
<dbReference type="Pfam" id="PF17168">
    <property type="entry name" value="DUF5127"/>
    <property type="match status" value="1"/>
</dbReference>
<evidence type="ECO:0000313" key="5">
    <source>
        <dbReference type="Proteomes" id="UP000053558"/>
    </source>
</evidence>
<dbReference type="EMBL" id="JH711575">
    <property type="protein sequence ID" value="EIW84037.1"/>
    <property type="molecule type" value="Genomic_DNA"/>
</dbReference>
<feature type="domain" description="Glutaminase A N-terminal" evidence="3">
    <location>
        <begin position="108"/>
        <end position="208"/>
    </location>
</feature>
<name>A0A5M3MYD5_CONPW</name>
<evidence type="ECO:0000313" key="4">
    <source>
        <dbReference type="EMBL" id="EIW84037.1"/>
    </source>
</evidence>
<keyword evidence="1" id="KW-0732">Signal</keyword>
<keyword evidence="5" id="KW-1185">Reference proteome</keyword>
<feature type="domain" description="Glutaminase A central" evidence="2">
    <location>
        <begin position="285"/>
        <end position="445"/>
    </location>
</feature>
<dbReference type="PANTHER" id="PTHR31987">
    <property type="entry name" value="GLUTAMINASE A-RELATED"/>
    <property type="match status" value="1"/>
</dbReference>
<dbReference type="OrthoDB" id="3918848at2759"/>
<gene>
    <name evidence="4" type="ORF">CONPUDRAFT_151087</name>
</gene>
<dbReference type="AlphaFoldDB" id="A0A5M3MYD5"/>
<dbReference type="RefSeq" id="XP_007765858.1">
    <property type="nucleotide sequence ID" value="XM_007767668.1"/>
</dbReference>
<organism evidence="4 5">
    <name type="scientific">Coniophora puteana (strain RWD-64-598)</name>
    <name type="common">Brown rot fungus</name>
    <dbReference type="NCBI Taxonomy" id="741705"/>
    <lineage>
        <taxon>Eukaryota</taxon>
        <taxon>Fungi</taxon>
        <taxon>Dikarya</taxon>
        <taxon>Basidiomycota</taxon>
        <taxon>Agaricomycotina</taxon>
        <taxon>Agaricomycetes</taxon>
        <taxon>Agaricomycetidae</taxon>
        <taxon>Boletales</taxon>
        <taxon>Coniophorineae</taxon>
        <taxon>Coniophoraceae</taxon>
        <taxon>Coniophora</taxon>
    </lineage>
</organism>
<comment type="caution">
    <text evidence="4">The sequence shown here is derived from an EMBL/GenBank/DDBJ whole genome shotgun (WGS) entry which is preliminary data.</text>
</comment>
<dbReference type="KEGG" id="cput:CONPUDRAFT_151087"/>
<dbReference type="InterPro" id="IPR032514">
    <property type="entry name" value="GtaA_central"/>
</dbReference>
<reference evidence="5" key="1">
    <citation type="journal article" date="2012" name="Science">
        <title>The Paleozoic origin of enzymatic lignin decomposition reconstructed from 31 fungal genomes.</title>
        <authorList>
            <person name="Floudas D."/>
            <person name="Binder M."/>
            <person name="Riley R."/>
            <person name="Barry K."/>
            <person name="Blanchette R.A."/>
            <person name="Henrissat B."/>
            <person name="Martinez A.T."/>
            <person name="Otillar R."/>
            <person name="Spatafora J.W."/>
            <person name="Yadav J.S."/>
            <person name="Aerts A."/>
            <person name="Benoit I."/>
            <person name="Boyd A."/>
            <person name="Carlson A."/>
            <person name="Copeland A."/>
            <person name="Coutinho P.M."/>
            <person name="de Vries R.P."/>
            <person name="Ferreira P."/>
            <person name="Findley K."/>
            <person name="Foster B."/>
            <person name="Gaskell J."/>
            <person name="Glotzer D."/>
            <person name="Gorecki P."/>
            <person name="Heitman J."/>
            <person name="Hesse C."/>
            <person name="Hori C."/>
            <person name="Igarashi K."/>
            <person name="Jurgens J.A."/>
            <person name="Kallen N."/>
            <person name="Kersten P."/>
            <person name="Kohler A."/>
            <person name="Kuees U."/>
            <person name="Kumar T.K.A."/>
            <person name="Kuo A."/>
            <person name="LaButti K."/>
            <person name="Larrondo L.F."/>
            <person name="Lindquist E."/>
            <person name="Ling A."/>
            <person name="Lombard V."/>
            <person name="Lucas S."/>
            <person name="Lundell T."/>
            <person name="Martin R."/>
            <person name="McLaughlin D.J."/>
            <person name="Morgenstern I."/>
            <person name="Morin E."/>
            <person name="Murat C."/>
            <person name="Nagy L.G."/>
            <person name="Nolan M."/>
            <person name="Ohm R.A."/>
            <person name="Patyshakuliyeva A."/>
            <person name="Rokas A."/>
            <person name="Ruiz-Duenas F.J."/>
            <person name="Sabat G."/>
            <person name="Salamov A."/>
            <person name="Samejima M."/>
            <person name="Schmutz J."/>
            <person name="Slot J.C."/>
            <person name="St John F."/>
            <person name="Stenlid J."/>
            <person name="Sun H."/>
            <person name="Sun S."/>
            <person name="Syed K."/>
            <person name="Tsang A."/>
            <person name="Wiebenga A."/>
            <person name="Young D."/>
            <person name="Pisabarro A."/>
            <person name="Eastwood D.C."/>
            <person name="Martin F."/>
            <person name="Cullen D."/>
            <person name="Grigoriev I.V."/>
            <person name="Hibbett D.S."/>
        </authorList>
    </citation>
    <scope>NUCLEOTIDE SEQUENCE [LARGE SCALE GENOMIC DNA]</scope>
    <source>
        <strain evidence="5">RWD-64-598 SS2</strain>
    </source>
</reference>
<dbReference type="InterPro" id="IPR033433">
    <property type="entry name" value="GtaA_N"/>
</dbReference>
<sequence>MGLSRLLPFASLAFLATSVAGQPAWTSDPALPPAVPLAVRSPYLSAWLPQGAGTSLTGTWPTFWTGSFLGWTGYVSVDGTAYNWMGAPAVPNLSPANATQKSMSYTSTQSTFVLSAGPVDLTINFLSPVEPTDLVKLGTPFSYMAISAAANDGGSHNVSIYSDITAEWAVGDTTQLVNWTSTTTGDVWTHQVGPSAPILYTEFNDHTHRLVLATGYTDNSTGVENQPVEESGNMLIMILSYTQATNDTSLIKPYISALETWTDYLVGNALTPGGQLSTDDFEPFPDTAGNFSTFIVQTATDAGGQHLNFNYGNSSSWLSAYNLWADKLIKTNVFPQDVIDKETAWYKTQVGQYGLALDSREPWSKTDWELWTAAFVSDTDVRNSIIDGQFAYITSGAAGNIFPFSDLYDTGAGTAHDLNLVSPAGSGITYQFQARPVVGGHLALLVA</sequence>
<feature type="chain" id="PRO_5024317782" evidence="1">
    <location>
        <begin position="22"/>
        <end position="447"/>
    </location>
</feature>
<feature type="domain" description="Glutaminase A central" evidence="2">
    <location>
        <begin position="213"/>
        <end position="282"/>
    </location>
</feature>
<proteinExistence type="predicted"/>
<feature type="signal peptide" evidence="1">
    <location>
        <begin position="1"/>
        <end position="21"/>
    </location>
</feature>
<dbReference type="InterPro" id="IPR052743">
    <property type="entry name" value="Glutaminase_GtaA"/>
</dbReference>
<evidence type="ECO:0000259" key="2">
    <source>
        <dbReference type="Pfam" id="PF16335"/>
    </source>
</evidence>
<dbReference type="PANTHER" id="PTHR31987:SF1">
    <property type="entry name" value="GLUTAMINASE A"/>
    <property type="match status" value="1"/>
</dbReference>